<dbReference type="InterPro" id="IPR051438">
    <property type="entry name" value="RNF_E3_ubiq-protein_ligase"/>
</dbReference>
<keyword evidence="5" id="KW-1185">Reference proteome</keyword>
<dbReference type="Ensembl" id="ENSCPVT00000014803.2">
    <property type="protein sequence ID" value="ENSCPVP00000014170.2"/>
    <property type="gene ID" value="ENSCPVG00000010350.2"/>
</dbReference>
<dbReference type="PROSITE" id="PS00518">
    <property type="entry name" value="ZF_RING_1"/>
    <property type="match status" value="1"/>
</dbReference>
<evidence type="ECO:0000256" key="1">
    <source>
        <dbReference type="ARBA" id="ARBA00022723"/>
    </source>
</evidence>
<dbReference type="AlphaFoldDB" id="A0A8C3N0T3"/>
<dbReference type="PANTHER" id="PTHR46016">
    <property type="entry name" value="ZINC FINGER, RING/FYVE/PHD-TYPE"/>
    <property type="match status" value="1"/>
</dbReference>
<dbReference type="InterPro" id="IPR013083">
    <property type="entry name" value="Znf_RING/FYVE/PHD"/>
</dbReference>
<dbReference type="PROSITE" id="PS50089">
    <property type="entry name" value="ZF_RING_2"/>
    <property type="match status" value="1"/>
</dbReference>
<keyword evidence="3" id="KW-0862">Zinc</keyword>
<dbReference type="InterPro" id="IPR017907">
    <property type="entry name" value="Znf_RING_CS"/>
</dbReference>
<dbReference type="PANTHER" id="PTHR46016:SF1">
    <property type="entry name" value="RING-TYPE DOMAIN-CONTAINING PROTEIN"/>
    <property type="match status" value="1"/>
</dbReference>
<sequence length="84" mass="8892">MDEELLALREQLVAEATCPLCLDVFEQPVLTACGHSFCGQCLAGVLGEPPRPAACPQCRAPLELAPPVSVLPAVPVPNPWSRCV</sequence>
<reference evidence="4" key="2">
    <citation type="submission" date="2025-08" db="UniProtKB">
        <authorList>
            <consortium name="Ensembl"/>
        </authorList>
    </citation>
    <scope>IDENTIFICATION</scope>
</reference>
<dbReference type="Pfam" id="PF13923">
    <property type="entry name" value="zf-C3HC4_2"/>
    <property type="match status" value="1"/>
</dbReference>
<evidence type="ECO:0000256" key="2">
    <source>
        <dbReference type="ARBA" id="ARBA00022771"/>
    </source>
</evidence>
<dbReference type="SUPFAM" id="SSF57850">
    <property type="entry name" value="RING/U-box"/>
    <property type="match status" value="1"/>
</dbReference>
<dbReference type="GO" id="GO:0061630">
    <property type="term" value="F:ubiquitin protein ligase activity"/>
    <property type="evidence" value="ECO:0007669"/>
    <property type="project" value="TreeGrafter"/>
</dbReference>
<accession>A0A8U8BXE5</accession>
<keyword evidence="1" id="KW-0479">Metal-binding</keyword>
<reference evidence="4" key="3">
    <citation type="submission" date="2025-09" db="UniProtKB">
        <authorList>
            <consortium name="Ensembl"/>
        </authorList>
    </citation>
    <scope>IDENTIFICATION</scope>
</reference>
<proteinExistence type="predicted"/>
<dbReference type="GO" id="GO:0008270">
    <property type="term" value="F:zinc ion binding"/>
    <property type="evidence" value="ECO:0007669"/>
    <property type="project" value="UniProtKB-KW"/>
</dbReference>
<reference evidence="4" key="1">
    <citation type="submission" date="2020-02" db="EMBL/GenBank/DDBJ databases">
        <authorList>
            <person name="Enbody D E."/>
            <person name="Pettersson E M."/>
        </authorList>
    </citation>
    <scope>NUCLEOTIDE SEQUENCE [LARGE SCALE GENOMIC DNA]</scope>
</reference>
<organism evidence="4 5">
    <name type="scientific">Geospiza parvula</name>
    <name type="common">Small tree-finch</name>
    <name type="synonym">Camarhynchus parvulus</name>
    <dbReference type="NCBI Taxonomy" id="87175"/>
    <lineage>
        <taxon>Eukaryota</taxon>
        <taxon>Metazoa</taxon>
        <taxon>Chordata</taxon>
        <taxon>Craniata</taxon>
        <taxon>Vertebrata</taxon>
        <taxon>Euteleostomi</taxon>
        <taxon>Archelosauria</taxon>
        <taxon>Archosauria</taxon>
        <taxon>Dinosauria</taxon>
        <taxon>Saurischia</taxon>
        <taxon>Theropoda</taxon>
        <taxon>Coelurosauria</taxon>
        <taxon>Aves</taxon>
        <taxon>Neognathae</taxon>
        <taxon>Neoaves</taxon>
        <taxon>Telluraves</taxon>
        <taxon>Australaves</taxon>
        <taxon>Passeriformes</taxon>
        <taxon>Thraupidae</taxon>
        <taxon>Camarhynchus</taxon>
    </lineage>
</organism>
<evidence type="ECO:0000313" key="4">
    <source>
        <dbReference type="Ensembl" id="ENSCPVP00000014170.2"/>
    </source>
</evidence>
<keyword evidence="2" id="KW-0863">Zinc-finger</keyword>
<dbReference type="Proteomes" id="UP000694382">
    <property type="component" value="Chromosome 2"/>
</dbReference>
<name>A0A8C3N0T3_GEOPR</name>
<dbReference type="GO" id="GO:0006511">
    <property type="term" value="P:ubiquitin-dependent protein catabolic process"/>
    <property type="evidence" value="ECO:0007669"/>
    <property type="project" value="TreeGrafter"/>
</dbReference>
<accession>A0A8C3N0T3</accession>
<dbReference type="SMART" id="SM00184">
    <property type="entry name" value="RING"/>
    <property type="match status" value="1"/>
</dbReference>
<dbReference type="Gene3D" id="3.30.40.10">
    <property type="entry name" value="Zinc/RING finger domain, C3HC4 (zinc finger)"/>
    <property type="match status" value="1"/>
</dbReference>
<dbReference type="InterPro" id="IPR001841">
    <property type="entry name" value="Znf_RING"/>
</dbReference>
<evidence type="ECO:0000256" key="3">
    <source>
        <dbReference type="ARBA" id="ARBA00022833"/>
    </source>
</evidence>
<evidence type="ECO:0000313" key="5">
    <source>
        <dbReference type="Proteomes" id="UP000694382"/>
    </source>
</evidence>
<protein>
    <submittedName>
        <fullName evidence="4">Uncharacterized protein</fullName>
    </submittedName>
</protein>
<dbReference type="GO" id="GO:0000209">
    <property type="term" value="P:protein polyubiquitination"/>
    <property type="evidence" value="ECO:0007669"/>
    <property type="project" value="TreeGrafter"/>
</dbReference>